<dbReference type="PIRSF" id="PIRSF000097">
    <property type="entry name" value="AKR"/>
    <property type="match status" value="1"/>
</dbReference>
<evidence type="ECO:0000256" key="2">
    <source>
        <dbReference type="PIRSR" id="PIRSR000097-2"/>
    </source>
</evidence>
<evidence type="ECO:0000256" key="3">
    <source>
        <dbReference type="PIRSR" id="PIRSR000097-3"/>
    </source>
</evidence>
<dbReference type="PROSITE" id="PS00062">
    <property type="entry name" value="ALDOKETO_REDUCTASE_2"/>
    <property type="match status" value="1"/>
</dbReference>
<dbReference type="InterPro" id="IPR018170">
    <property type="entry name" value="Aldo/ket_reductase_CS"/>
</dbReference>
<dbReference type="InterPro" id="IPR020471">
    <property type="entry name" value="AKR"/>
</dbReference>
<evidence type="ECO:0000256" key="1">
    <source>
        <dbReference type="PIRSR" id="PIRSR000097-1"/>
    </source>
</evidence>
<proteinExistence type="predicted"/>
<gene>
    <name evidence="5" type="ORF">PSNMU_V1.4_AUG-EV-PASAV3_0045410</name>
</gene>
<evidence type="ECO:0000313" key="5">
    <source>
        <dbReference type="EMBL" id="VEU37714.1"/>
    </source>
</evidence>
<dbReference type="Gene3D" id="3.20.20.100">
    <property type="entry name" value="NADP-dependent oxidoreductase domain"/>
    <property type="match status" value="1"/>
</dbReference>
<dbReference type="SUPFAM" id="SSF51430">
    <property type="entry name" value="NAD(P)-linked oxidoreductase"/>
    <property type="match status" value="1"/>
</dbReference>
<evidence type="ECO:0000259" key="4">
    <source>
        <dbReference type="Pfam" id="PF00248"/>
    </source>
</evidence>
<dbReference type="AlphaFoldDB" id="A0A448Z6Q6"/>
<dbReference type="GO" id="GO:0016491">
    <property type="term" value="F:oxidoreductase activity"/>
    <property type="evidence" value="ECO:0007669"/>
    <property type="project" value="InterPro"/>
</dbReference>
<dbReference type="InterPro" id="IPR023210">
    <property type="entry name" value="NADP_OxRdtase_dom"/>
</dbReference>
<keyword evidence="6" id="KW-1185">Reference proteome</keyword>
<evidence type="ECO:0000313" key="6">
    <source>
        <dbReference type="Proteomes" id="UP000291116"/>
    </source>
</evidence>
<dbReference type="Proteomes" id="UP000291116">
    <property type="component" value="Unassembled WGS sequence"/>
</dbReference>
<dbReference type="EMBL" id="CAACVS010000137">
    <property type="protein sequence ID" value="VEU37714.1"/>
    <property type="molecule type" value="Genomic_DNA"/>
</dbReference>
<protein>
    <recommendedName>
        <fullName evidence="4">NADP-dependent oxidoreductase domain-containing protein</fullName>
    </recommendedName>
</protein>
<dbReference type="PRINTS" id="PR00069">
    <property type="entry name" value="ALDKETRDTASE"/>
</dbReference>
<dbReference type="PANTHER" id="PTHR11732">
    <property type="entry name" value="ALDO/KETO REDUCTASE"/>
    <property type="match status" value="1"/>
</dbReference>
<organism evidence="5 6">
    <name type="scientific">Pseudo-nitzschia multistriata</name>
    <dbReference type="NCBI Taxonomy" id="183589"/>
    <lineage>
        <taxon>Eukaryota</taxon>
        <taxon>Sar</taxon>
        <taxon>Stramenopiles</taxon>
        <taxon>Ochrophyta</taxon>
        <taxon>Bacillariophyta</taxon>
        <taxon>Bacillariophyceae</taxon>
        <taxon>Bacillariophycidae</taxon>
        <taxon>Bacillariales</taxon>
        <taxon>Bacillariaceae</taxon>
        <taxon>Pseudo-nitzschia</taxon>
    </lineage>
</organism>
<dbReference type="OrthoDB" id="416253at2759"/>
<reference evidence="5 6" key="1">
    <citation type="submission" date="2019-01" db="EMBL/GenBank/DDBJ databases">
        <authorList>
            <person name="Ferrante I. M."/>
        </authorList>
    </citation>
    <scope>NUCLEOTIDE SEQUENCE [LARGE SCALE GENOMIC DNA]</scope>
    <source>
        <strain evidence="5 6">B856</strain>
    </source>
</reference>
<sequence length="319" mass="36385">MSSSCSQNMPSDPLVFGFWKVPNEVCSSVCYEAIKSGYRRLDCACDYGNEIEVGEGIARAIEDGLCKRGDLFVTSKLWNTYHKPEHVRVAFQRSLKDLKLEYLDEYLIHFPISLEFVPFGKKYPPEWINLDGKMVVVPNDMCATWKEMEDLVRDGIARSIGVSNFSVQLLRQIFSTCEIRPSTLQIEVHPHNSQEKLVRFAHENDMKVTSFSTLGSTSYVELSMASDEDSLLSNCIITDIASAKQKTSAQVLIRWALQRNIFPLTKTVSGNRMKENRDVFDFSLTSDDMKKINDLNENRRFNDPGVFCESMGTFCPIYE</sequence>
<feature type="site" description="Lowers pKa of active site Tyr" evidence="3">
    <location>
        <position position="76"/>
    </location>
</feature>
<dbReference type="InterPro" id="IPR036812">
    <property type="entry name" value="NAD(P)_OxRdtase_dom_sf"/>
</dbReference>
<name>A0A448Z6Q6_9STRA</name>
<dbReference type="Pfam" id="PF00248">
    <property type="entry name" value="Aldo_ket_red"/>
    <property type="match status" value="1"/>
</dbReference>
<feature type="active site" description="Proton donor" evidence="1">
    <location>
        <position position="47"/>
    </location>
</feature>
<feature type="domain" description="NADP-dependent oxidoreductase" evidence="4">
    <location>
        <begin position="32"/>
        <end position="296"/>
    </location>
</feature>
<accession>A0A448Z6Q6</accession>
<feature type="binding site" evidence="2">
    <location>
        <position position="109"/>
    </location>
    <ligand>
        <name>substrate</name>
    </ligand>
</feature>